<dbReference type="AlphaFoldDB" id="Q0KIK1"/>
<name>Q0KIK1_SOLDE</name>
<evidence type="ECO:0000313" key="1">
    <source>
        <dbReference type="EMBL" id="ABI34383.1"/>
    </source>
</evidence>
<gene>
    <name evidence="1" type="ORF">SDM1_55t00007</name>
</gene>
<organism evidence="1">
    <name type="scientific">Solanum demissum</name>
    <name type="common">Wild potato</name>
    <dbReference type="NCBI Taxonomy" id="50514"/>
    <lineage>
        <taxon>Eukaryota</taxon>
        <taxon>Viridiplantae</taxon>
        <taxon>Streptophyta</taxon>
        <taxon>Embryophyta</taxon>
        <taxon>Tracheophyta</taxon>
        <taxon>Spermatophyta</taxon>
        <taxon>Magnoliopsida</taxon>
        <taxon>eudicotyledons</taxon>
        <taxon>Gunneridae</taxon>
        <taxon>Pentapetalae</taxon>
        <taxon>asterids</taxon>
        <taxon>lamiids</taxon>
        <taxon>Solanales</taxon>
        <taxon>Solanaceae</taxon>
        <taxon>Solanoideae</taxon>
        <taxon>Solaneae</taxon>
        <taxon>Solanum</taxon>
    </lineage>
</organism>
<reference evidence="1" key="2">
    <citation type="submission" date="2004-10" db="EMBL/GenBank/DDBJ databases">
        <authorList>
            <person name="Ronning C.M."/>
        </authorList>
    </citation>
    <scope>NUCLEOTIDE SEQUENCE</scope>
</reference>
<proteinExistence type="predicted"/>
<reference evidence="1" key="3">
    <citation type="submission" date="2006-08" db="EMBL/GenBank/DDBJ databases">
        <authorList>
            <person name="Childs K."/>
        </authorList>
    </citation>
    <scope>NUCLEOTIDE SEQUENCE</scope>
</reference>
<protein>
    <submittedName>
        <fullName evidence="1">Uncharacterized protein</fullName>
    </submittedName>
</protein>
<dbReference type="EMBL" id="AC151803">
    <property type="protein sequence ID" value="ABI34383.1"/>
    <property type="molecule type" value="Genomic_DNA"/>
</dbReference>
<reference evidence="1" key="1">
    <citation type="submission" date="2004-10" db="EMBL/GenBank/DDBJ databases">
        <authorList>
            <person name="Buell R."/>
            <person name="Liu J."/>
            <person name="Childs K."/>
            <person name="Zaborsky J."/>
            <person name="Tallon L."/>
            <person name="Wirtz U."/>
            <person name="Wei F."/>
            <person name="Kuang H."/>
            <person name="Zhang P."/>
            <person name="Marano M."/>
            <person name="Baker B."/>
        </authorList>
    </citation>
    <scope>NUCLEOTIDE SEQUENCE</scope>
</reference>
<accession>Q0KIK1</accession>
<sequence length="85" mass="9355">MVCQFKSGQRFWVRALGMKKIMLGAPSPNAEAESRVYEKASGFVRTHEPPSSSASARMGLAVLCDPNLVGDQMWAPNIGWKTNKE</sequence>